<reference evidence="2" key="1">
    <citation type="journal article" date="2012" name="Proc. Natl. Acad. Sci. U.S.A.">
        <title>Antigenic diversity is generated by distinct evolutionary mechanisms in African trypanosome species.</title>
        <authorList>
            <person name="Jackson A.P."/>
            <person name="Berry A."/>
            <person name="Aslett M."/>
            <person name="Allison H.C."/>
            <person name="Burton P."/>
            <person name="Vavrova-Anderson J."/>
            <person name="Brown R."/>
            <person name="Browne H."/>
            <person name="Corton N."/>
            <person name="Hauser H."/>
            <person name="Gamble J."/>
            <person name="Gilderthorp R."/>
            <person name="Marcello L."/>
            <person name="McQuillan J."/>
            <person name="Otto T.D."/>
            <person name="Quail M.A."/>
            <person name="Sanders M.J."/>
            <person name="van Tonder A."/>
            <person name="Ginger M.L."/>
            <person name="Field M.C."/>
            <person name="Barry J.D."/>
            <person name="Hertz-Fowler C."/>
            <person name="Berriman M."/>
        </authorList>
    </citation>
    <scope>NUCLEOTIDE SEQUENCE</scope>
    <source>
        <strain evidence="2">IL3000</strain>
    </source>
</reference>
<protein>
    <submittedName>
        <fullName evidence="2">Uncharacterized protein TCIL3000_11_13750</fullName>
    </submittedName>
</protein>
<organism evidence="2">
    <name type="scientific">Trypanosoma congolense (strain IL3000)</name>
    <dbReference type="NCBI Taxonomy" id="1068625"/>
    <lineage>
        <taxon>Eukaryota</taxon>
        <taxon>Discoba</taxon>
        <taxon>Euglenozoa</taxon>
        <taxon>Kinetoplastea</taxon>
        <taxon>Metakinetoplastina</taxon>
        <taxon>Trypanosomatida</taxon>
        <taxon>Trypanosomatidae</taxon>
        <taxon>Trypanosoma</taxon>
        <taxon>Nannomonas</taxon>
    </lineage>
</organism>
<dbReference type="VEuPathDB" id="TriTrypDB:TcIL3000.11.13750"/>
<sequence>MRNLNEDSFPRLEKLDRMGYVQFLSDWSDAGSDRAAGRLNNYLATIHMESCLEITKIDDSDGGGVDPTTLRRNTEEVLLQENTFSLEDVSPVVKCLSGCLMPEGPGLGPCSPMVHDAFLHVLLDKGEDISSSGHLQPEGSGVNVGSLLGTVQASEFCGAFVLLMFHRCSVVRDWAWATILNLSTDGEGLLTRGEDEKCTIRLSLFTLKLLCALRHIFRVPLIIDNGDVRTILLGGFCRIVSIVTSLGLSLETIKRLLREKYAERPNQQDSSAVSCSGEAKPLEFPGDISKRVIETLGGGALIHWLLTNAHTRSSESIPPVTTESLATEISALLEAEEKKHSGKLKGKTQRCLAEIILAAILVNAKGAGEFEGSSRGVWHRQRLQELWQFASRIVAPPSGSSAVADNASPVRTDSWILRTLIGKLLELLGIETVVRSAKYFRGDSTSPEFRTMEVAVYVINSVLTSLSDTLPENAVSMHYYELLKSLQEDVRHLLIAVARHTSDIRQVLGLLKHFLLADIVRHGTGDGMHPEGSLRAVWDSYITMIGQATENIKRDSEGQTPAPAVQKLLLLFEVLSVFIDYPNVYNALLKCPQSKTDEPGDLASTLRRCVGRLLAQVSRLSKSVGRPQPSTQVDAVGGTTDSRRSSNGTLGAAIPADSISDSRVPLLMNVFILSTDHSLRFIGRRIMDLFCGTLDPTMQSALRSNAATWLTREVLLKEDIADNNMLTLDDTKVGDAVRAEGATWANVMAACDWPAVPGGVPLEAWWLCAQVLNLSTLERDVSSRLLSNVVHKLPPITSPDERTTRGGKKCLPLQSSATAHPAGGNHVVYIDSSTSSNSSTSDAEMDQDNRISEGIGSEGASSCRLSLPMLHQCAQRLFLALLRNNAVSPPTSFAKAILHVATQLKGLPLPETFTKKVRVALFGMYRRFWKESYAVLLDLSPPWLTAILHEVGREFNNRMIERRARERQAGVEEKYQQLMEVERNELDRRDASVLRANIDIRERELRRQRRLTTTANHDEVEIGIKRRRENSPALMIAQELPATTYSPVAAPQARQYDGQRGLPVARSVSAVNRCGSDIRSAPPHVRSTNERMLNEFKRIESATSCHEAIRRVAGCTDLGHCAPLIDDIIGLEPTCLAPEVPIIPVRFPSDKRNGFAKYISSFFPHIVLGMRYELYNCFDEVLKAAQSRWNPGTTRPVLDTIYDGGAGHVDSACGGRDNNGSSDPCDTHTGGGATRTNEIVQSVKWVNEKATTALCPGNVTVRGMDVPQVLFNVMLLPGNGDGRYHPKMNSFFSKGDAALLLFPLDVKKEKLPRCLLKVGPVPSKLGNAPAVCPRFAL</sequence>
<evidence type="ECO:0000256" key="1">
    <source>
        <dbReference type="SAM" id="MobiDB-lite"/>
    </source>
</evidence>
<accession>G0V2J7</accession>
<feature type="region of interest" description="Disordered" evidence="1">
    <location>
        <begin position="831"/>
        <end position="853"/>
    </location>
</feature>
<feature type="region of interest" description="Disordered" evidence="1">
    <location>
        <begin position="1213"/>
        <end position="1233"/>
    </location>
</feature>
<name>G0V2J7_TRYCI</name>
<feature type="region of interest" description="Disordered" evidence="1">
    <location>
        <begin position="624"/>
        <end position="651"/>
    </location>
</feature>
<gene>
    <name evidence="2" type="ORF">TCIL3000_11_13750</name>
</gene>
<evidence type="ECO:0000313" key="2">
    <source>
        <dbReference type="EMBL" id="CCC95869.1"/>
    </source>
</evidence>
<feature type="compositionally biased region" description="Low complexity" evidence="1">
    <location>
        <begin position="832"/>
        <end position="841"/>
    </location>
</feature>
<proteinExistence type="predicted"/>
<dbReference type="EMBL" id="HE575324">
    <property type="protein sequence ID" value="CCC95869.1"/>
    <property type="molecule type" value="Genomic_DNA"/>
</dbReference>